<organism evidence="1 2">
    <name type="scientific">Kitasatospora griseola</name>
    <name type="common">Streptomyces griseolosporeus</name>
    <dbReference type="NCBI Taxonomy" id="2064"/>
    <lineage>
        <taxon>Bacteria</taxon>
        <taxon>Bacillati</taxon>
        <taxon>Actinomycetota</taxon>
        <taxon>Actinomycetes</taxon>
        <taxon>Kitasatosporales</taxon>
        <taxon>Streptomycetaceae</taxon>
        <taxon>Kitasatospora</taxon>
    </lineage>
</organism>
<dbReference type="EMBL" id="JXZB01000002">
    <property type="protein sequence ID" value="KIQ66077.1"/>
    <property type="molecule type" value="Genomic_DNA"/>
</dbReference>
<comment type="caution">
    <text evidence="1">The sequence shown here is derived from an EMBL/GenBank/DDBJ whole genome shotgun (WGS) entry which is preliminary data.</text>
</comment>
<gene>
    <name evidence="1" type="ORF">TR51_16745</name>
</gene>
<dbReference type="SUPFAM" id="SSF82171">
    <property type="entry name" value="DPP6 N-terminal domain-like"/>
    <property type="match status" value="1"/>
</dbReference>
<dbReference type="PATRIC" id="fig|2064.6.peg.3590"/>
<dbReference type="InterPro" id="IPR011042">
    <property type="entry name" value="6-blade_b-propeller_TolB-like"/>
</dbReference>
<evidence type="ECO:0000313" key="2">
    <source>
        <dbReference type="Proteomes" id="UP000032066"/>
    </source>
</evidence>
<protein>
    <submittedName>
        <fullName evidence="1">TolB</fullName>
    </submittedName>
</protein>
<dbReference type="AlphaFoldDB" id="A0A0D0Q0M2"/>
<reference evidence="1 2" key="1">
    <citation type="submission" date="2015-02" db="EMBL/GenBank/DDBJ databases">
        <title>Draft genome sequence of Kitasatospora griseola MF730-N6, a bafilomycin, terpentecin and satosporin producer.</title>
        <authorList>
            <person name="Arens J.C."/>
            <person name="Haltli B."/>
            <person name="Kerr R.G."/>
        </authorList>
    </citation>
    <scope>NUCLEOTIDE SEQUENCE [LARGE SCALE GENOMIC DNA]</scope>
    <source>
        <strain evidence="1 2">MF730-N6</strain>
    </source>
</reference>
<sequence>MVLMVVLVTLLGAALGFALHTCHRDGSHRVVPADATFTLDEPGLYYRDAASGRIAHRPHADGGPATVGGPSCERFYAAGDRALCLRARPGRPASTEAVVYDRHFHRLQSFALPGLPSRARVSPSGQVLSWTTLAAGSSYATAGLSTRTSIVDLRTGYTARAIETIPLTVDGARPHSADVAYWSVSFAADDNRFYATVSTGGRTHLVEGDLRSWSAHTLREDVDCPSLSPDGTRVAFMKRVSAGPADPWRLYVLDLADLREHPVAETRAMDDQAAWLDAGTLGYALPAGHGHAADLWSVPADGTGRPHLLAAGASSPVALDAR</sequence>
<dbReference type="Gene3D" id="2.120.10.30">
    <property type="entry name" value="TolB, C-terminal domain"/>
    <property type="match status" value="1"/>
</dbReference>
<name>A0A0D0Q0M2_KITGR</name>
<proteinExistence type="predicted"/>
<keyword evidence="2" id="KW-1185">Reference proteome</keyword>
<dbReference type="STRING" id="2064.TR51_16745"/>
<evidence type="ECO:0000313" key="1">
    <source>
        <dbReference type="EMBL" id="KIQ66077.1"/>
    </source>
</evidence>
<dbReference type="Proteomes" id="UP000032066">
    <property type="component" value="Unassembled WGS sequence"/>
</dbReference>
<accession>A0A0D0Q0M2</accession>